<comment type="caution">
    <text evidence="1">The sequence shown here is derived from an EMBL/GenBank/DDBJ whole genome shotgun (WGS) entry which is preliminary data.</text>
</comment>
<accession>A0A3M4L5S1</accession>
<name>A0A3M4L5S1_PSEA0</name>
<dbReference type="Proteomes" id="UP000279553">
    <property type="component" value="Unassembled WGS sequence"/>
</dbReference>
<evidence type="ECO:0000313" key="2">
    <source>
        <dbReference type="Proteomes" id="UP000279553"/>
    </source>
</evidence>
<evidence type="ECO:0000313" key="1">
    <source>
        <dbReference type="EMBL" id="RMQ36769.1"/>
    </source>
</evidence>
<protein>
    <submittedName>
        <fullName evidence="1">Uncharacterized protein</fullName>
    </submittedName>
</protein>
<proteinExistence type="predicted"/>
<dbReference type="AlphaFoldDB" id="A0A3M4L5S1"/>
<gene>
    <name evidence="1" type="ORF">ALQ05_200023</name>
</gene>
<sequence>MASPQVKLLNEEAPFNILAIRNHQVHSITSLLECLSIGIRNWAKNLAGIASGYNIGR</sequence>
<reference evidence="1 2" key="1">
    <citation type="submission" date="2018-08" db="EMBL/GenBank/DDBJ databases">
        <title>Recombination of ecologically and evolutionarily significant loci maintains genetic cohesion in the Pseudomonas syringae species complex.</title>
        <authorList>
            <person name="Dillon M."/>
            <person name="Thakur S."/>
            <person name="Almeida R.N.D."/>
            <person name="Weir B.S."/>
            <person name="Guttman D.S."/>
        </authorList>
    </citation>
    <scope>NUCLEOTIDE SEQUENCE [LARGE SCALE GENOMIC DNA]</scope>
    <source>
        <strain evidence="1 2">ICMP 535</strain>
    </source>
</reference>
<dbReference type="EMBL" id="RBRD01000157">
    <property type="protein sequence ID" value="RMQ36769.1"/>
    <property type="molecule type" value="Genomic_DNA"/>
</dbReference>
<organism evidence="1 2">
    <name type="scientific">Pseudomonas amygdali pv. mori</name>
    <dbReference type="NCBI Taxonomy" id="34065"/>
    <lineage>
        <taxon>Bacteria</taxon>
        <taxon>Pseudomonadati</taxon>
        <taxon>Pseudomonadota</taxon>
        <taxon>Gammaproteobacteria</taxon>
        <taxon>Pseudomonadales</taxon>
        <taxon>Pseudomonadaceae</taxon>
        <taxon>Pseudomonas</taxon>
        <taxon>Pseudomonas amygdali</taxon>
    </lineage>
</organism>